<organism evidence="1 2">
    <name type="scientific">Portunus trituberculatus</name>
    <name type="common">Swimming crab</name>
    <name type="synonym">Neptunus trituberculatus</name>
    <dbReference type="NCBI Taxonomy" id="210409"/>
    <lineage>
        <taxon>Eukaryota</taxon>
        <taxon>Metazoa</taxon>
        <taxon>Ecdysozoa</taxon>
        <taxon>Arthropoda</taxon>
        <taxon>Crustacea</taxon>
        <taxon>Multicrustacea</taxon>
        <taxon>Malacostraca</taxon>
        <taxon>Eumalacostraca</taxon>
        <taxon>Eucarida</taxon>
        <taxon>Decapoda</taxon>
        <taxon>Pleocyemata</taxon>
        <taxon>Brachyura</taxon>
        <taxon>Eubrachyura</taxon>
        <taxon>Portunoidea</taxon>
        <taxon>Portunidae</taxon>
        <taxon>Portuninae</taxon>
        <taxon>Portunus</taxon>
    </lineage>
</organism>
<accession>A0A5B7H824</accession>
<evidence type="ECO:0000313" key="1">
    <source>
        <dbReference type="EMBL" id="MPC66293.1"/>
    </source>
</evidence>
<gene>
    <name evidence="1" type="ORF">E2C01_060440</name>
</gene>
<sequence>MVVFGPMCRGKGDSGWGVVSLSQELKRFTPSELKVFGGTVRAGPPLPITSWTQQKAIVSPMFYKR</sequence>
<keyword evidence="2" id="KW-1185">Reference proteome</keyword>
<name>A0A5B7H824_PORTR</name>
<comment type="caution">
    <text evidence="1">The sequence shown here is derived from an EMBL/GenBank/DDBJ whole genome shotgun (WGS) entry which is preliminary data.</text>
</comment>
<dbReference type="Proteomes" id="UP000324222">
    <property type="component" value="Unassembled WGS sequence"/>
</dbReference>
<evidence type="ECO:0000313" key="2">
    <source>
        <dbReference type="Proteomes" id="UP000324222"/>
    </source>
</evidence>
<proteinExistence type="predicted"/>
<dbReference type="AlphaFoldDB" id="A0A5B7H824"/>
<reference evidence="1 2" key="1">
    <citation type="submission" date="2019-05" db="EMBL/GenBank/DDBJ databases">
        <title>Another draft genome of Portunus trituberculatus and its Hox gene families provides insights of decapod evolution.</title>
        <authorList>
            <person name="Jeong J.-H."/>
            <person name="Song I."/>
            <person name="Kim S."/>
            <person name="Choi T."/>
            <person name="Kim D."/>
            <person name="Ryu S."/>
            <person name="Kim W."/>
        </authorList>
    </citation>
    <scope>NUCLEOTIDE SEQUENCE [LARGE SCALE GENOMIC DNA]</scope>
    <source>
        <tissue evidence="1">Muscle</tissue>
    </source>
</reference>
<dbReference type="EMBL" id="VSRR010024579">
    <property type="protein sequence ID" value="MPC66293.1"/>
    <property type="molecule type" value="Genomic_DNA"/>
</dbReference>
<protein>
    <submittedName>
        <fullName evidence="1">Uncharacterized protein</fullName>
    </submittedName>
</protein>